<evidence type="ECO:0000313" key="2">
    <source>
        <dbReference type="Proteomes" id="UP000694562"/>
    </source>
</evidence>
<name>A0A8C4V369_FALTI</name>
<protein>
    <submittedName>
        <fullName evidence="1">Uncharacterized protein</fullName>
    </submittedName>
</protein>
<accession>A0A8C4V369</accession>
<dbReference type="AlphaFoldDB" id="A0A8C4V369"/>
<evidence type="ECO:0000313" key="1">
    <source>
        <dbReference type="Ensembl" id="ENSFTIP00000020396.1"/>
    </source>
</evidence>
<organism evidence="1 2">
    <name type="scientific">Falco tinnunculus</name>
    <name type="common">Common kestrel</name>
    <dbReference type="NCBI Taxonomy" id="100819"/>
    <lineage>
        <taxon>Eukaryota</taxon>
        <taxon>Metazoa</taxon>
        <taxon>Chordata</taxon>
        <taxon>Craniata</taxon>
        <taxon>Vertebrata</taxon>
        <taxon>Euteleostomi</taxon>
        <taxon>Archelosauria</taxon>
        <taxon>Archosauria</taxon>
        <taxon>Dinosauria</taxon>
        <taxon>Saurischia</taxon>
        <taxon>Theropoda</taxon>
        <taxon>Coelurosauria</taxon>
        <taxon>Aves</taxon>
        <taxon>Neognathae</taxon>
        <taxon>Neoaves</taxon>
        <taxon>Telluraves</taxon>
        <taxon>Australaves</taxon>
        <taxon>Falconiformes</taxon>
        <taxon>Falconidae</taxon>
        <taxon>Falco</taxon>
    </lineage>
</organism>
<reference evidence="1" key="1">
    <citation type="submission" date="2025-08" db="UniProtKB">
        <authorList>
            <consortium name="Ensembl"/>
        </authorList>
    </citation>
    <scope>IDENTIFICATION</scope>
</reference>
<sequence>MALLAQTEVGLLHKASGQHTRCTENVAREVCFFAPHDCCAMSLLKCALNFRKKGVEFQGS</sequence>
<dbReference type="Proteomes" id="UP000694562">
    <property type="component" value="Unplaced"/>
</dbReference>
<dbReference type="Ensembl" id="ENSFTIT00000021239.1">
    <property type="protein sequence ID" value="ENSFTIP00000020396.1"/>
    <property type="gene ID" value="ENSFTIG00000013299.1"/>
</dbReference>
<keyword evidence="2" id="KW-1185">Reference proteome</keyword>
<proteinExistence type="predicted"/>
<reference evidence="1" key="2">
    <citation type="submission" date="2025-09" db="UniProtKB">
        <authorList>
            <consortium name="Ensembl"/>
        </authorList>
    </citation>
    <scope>IDENTIFICATION</scope>
</reference>